<protein>
    <submittedName>
        <fullName evidence="1">Uncharacterized protein</fullName>
    </submittedName>
</protein>
<evidence type="ECO:0000313" key="2">
    <source>
        <dbReference type="Proteomes" id="UP000289546"/>
    </source>
</evidence>
<dbReference type="AlphaFoldDB" id="A0A4Q0SL23"/>
<keyword evidence="2" id="KW-1185">Reference proteome</keyword>
<organism evidence="1 2">
    <name type="scientific">Bradyrhizobium nanningense</name>
    <dbReference type="NCBI Taxonomy" id="1325118"/>
    <lineage>
        <taxon>Bacteria</taxon>
        <taxon>Pseudomonadati</taxon>
        <taxon>Pseudomonadota</taxon>
        <taxon>Alphaproteobacteria</taxon>
        <taxon>Hyphomicrobiales</taxon>
        <taxon>Nitrobacteraceae</taxon>
        <taxon>Bradyrhizobium</taxon>
    </lineage>
</organism>
<comment type="caution">
    <text evidence="1">The sequence shown here is derived from an EMBL/GenBank/DDBJ whole genome shotgun (WGS) entry which is preliminary data.</text>
</comment>
<proteinExistence type="predicted"/>
<evidence type="ECO:0000313" key="1">
    <source>
        <dbReference type="EMBL" id="RXH38721.1"/>
    </source>
</evidence>
<name>A0A4Q0SL23_9BRAD</name>
<dbReference type="Proteomes" id="UP000289546">
    <property type="component" value="Unassembled WGS sequence"/>
</dbReference>
<gene>
    <name evidence="1" type="ORF">XH99_00200</name>
</gene>
<dbReference type="EMBL" id="LBJQ01000001">
    <property type="protein sequence ID" value="RXH38721.1"/>
    <property type="molecule type" value="Genomic_DNA"/>
</dbReference>
<reference evidence="1 2" key="1">
    <citation type="submission" date="2015-04" db="EMBL/GenBank/DDBJ databases">
        <title>Comparative genomics of rhizobia nodulating Arachis hypogaea in China.</title>
        <authorList>
            <person name="Li Y."/>
        </authorList>
    </citation>
    <scope>NUCLEOTIDE SEQUENCE [LARGE SCALE GENOMIC DNA]</scope>
    <source>
        <strain evidence="1 2">CCBAU 51757</strain>
    </source>
</reference>
<sequence length="104" mass="11426">MAGKSSSWMGLAEPTMGYIDPKAWNKLISEQQKPVVEKNLLLGVYDAEACSRSALEYPDKLEILQGVGEVVTTWLLYGPVSRYSDTIIAGLSCITRCVEHTTTT</sequence>
<accession>A0A4Q0SL23</accession>